<dbReference type="PANTHER" id="PTHR44757:SF2">
    <property type="entry name" value="BIOFILM ARCHITECTURE MAINTENANCE PROTEIN MBAA"/>
    <property type="match status" value="1"/>
</dbReference>
<dbReference type="InterPro" id="IPR043128">
    <property type="entry name" value="Rev_trsase/Diguanyl_cyclase"/>
</dbReference>
<dbReference type="AlphaFoldDB" id="A0A3A9K5D1"/>
<dbReference type="Gene3D" id="3.30.70.270">
    <property type="match status" value="1"/>
</dbReference>
<feature type="domain" description="GGDEF" evidence="2">
    <location>
        <begin position="204"/>
        <end position="337"/>
    </location>
</feature>
<evidence type="ECO:0000259" key="2">
    <source>
        <dbReference type="PROSITE" id="PS50887"/>
    </source>
</evidence>
<dbReference type="InterPro" id="IPR000014">
    <property type="entry name" value="PAS"/>
</dbReference>
<dbReference type="Pfam" id="PF00990">
    <property type="entry name" value="GGDEF"/>
    <property type="match status" value="1"/>
</dbReference>
<dbReference type="EMBL" id="PDOE01000003">
    <property type="protein sequence ID" value="RKL67787.1"/>
    <property type="molecule type" value="Genomic_DNA"/>
</dbReference>
<evidence type="ECO:0000313" key="4">
    <source>
        <dbReference type="Proteomes" id="UP000281498"/>
    </source>
</evidence>
<evidence type="ECO:0008006" key="5">
    <source>
        <dbReference type="Google" id="ProtNLM"/>
    </source>
</evidence>
<dbReference type="Gene3D" id="3.20.20.450">
    <property type="entry name" value="EAL domain"/>
    <property type="match status" value="1"/>
</dbReference>
<dbReference type="InterPro" id="IPR035965">
    <property type="entry name" value="PAS-like_dom_sf"/>
</dbReference>
<dbReference type="CDD" id="cd01949">
    <property type="entry name" value="GGDEF"/>
    <property type="match status" value="1"/>
</dbReference>
<keyword evidence="4" id="KW-1185">Reference proteome</keyword>
<dbReference type="SUPFAM" id="SSF55785">
    <property type="entry name" value="PYP-like sensor domain (PAS domain)"/>
    <property type="match status" value="1"/>
</dbReference>
<dbReference type="Pfam" id="PF00563">
    <property type="entry name" value="EAL"/>
    <property type="match status" value="1"/>
</dbReference>
<dbReference type="NCBIfam" id="TIGR00254">
    <property type="entry name" value="GGDEF"/>
    <property type="match status" value="1"/>
</dbReference>
<name>A0A3A9K5D1_9BACI</name>
<dbReference type="PANTHER" id="PTHR44757">
    <property type="entry name" value="DIGUANYLATE CYCLASE DGCP"/>
    <property type="match status" value="1"/>
</dbReference>
<reference evidence="3 4" key="1">
    <citation type="submission" date="2017-10" db="EMBL/GenBank/DDBJ databases">
        <title>Bacillus sp. nov., a halophilic bacterium isolated from a Keqin Lake.</title>
        <authorList>
            <person name="Wang H."/>
        </authorList>
    </citation>
    <scope>NUCLEOTIDE SEQUENCE [LARGE SCALE GENOMIC DNA]</scope>
    <source>
        <strain evidence="3 4">KCTC 13187</strain>
    </source>
</reference>
<dbReference type="SUPFAM" id="SSF141868">
    <property type="entry name" value="EAL domain-like"/>
    <property type="match status" value="1"/>
</dbReference>
<accession>A0A3A9K5D1</accession>
<dbReference type="CDD" id="cd01948">
    <property type="entry name" value="EAL"/>
    <property type="match status" value="1"/>
</dbReference>
<dbReference type="Proteomes" id="UP000281498">
    <property type="component" value="Unassembled WGS sequence"/>
</dbReference>
<dbReference type="SMART" id="SM00052">
    <property type="entry name" value="EAL"/>
    <property type="match status" value="1"/>
</dbReference>
<evidence type="ECO:0000259" key="1">
    <source>
        <dbReference type="PROSITE" id="PS50883"/>
    </source>
</evidence>
<dbReference type="CDD" id="cd00130">
    <property type="entry name" value="PAS"/>
    <property type="match status" value="1"/>
</dbReference>
<comment type="caution">
    <text evidence="3">The sequence shown here is derived from an EMBL/GenBank/DDBJ whole genome shotgun (WGS) entry which is preliminary data.</text>
</comment>
<sequence length="604" mass="69336">MNKYLNNIQKNLLSNNARDDITSILHDIWKNCSIEENDDNDYSYLLPVVQVLKQALEEISYVVVTDQLGKLSYASTQYLSTFYDSDEKILNRDYLEILRSFTEEEYIEDLSDAMDRQIILKVKGERGRKNDYPITLETSVFPVIHPNKGVVAYLILHQDVTPLAEAEETIKKLVSMDVLTGLKTRKQFENDLKKTVLDATKPVFKVGVLFVDLDRFKYYNDTLGHFTGDMLIKEIARHMKMFEDGKQQVYRYGGDEFAIIVDNFSNDRVLEQLSEKLLKLFEYPFIVQGSELFITASIGFSIFPETGKTADDLVQQAEMAMHVAKERGKDDYQKYLPTLRTKRDEKLSIEKRVRVAIAQKSFQVYYQPQIDLREKRVVGLEALLRWTDKKLGVISPSVFIPIAEESGLISSIGDWVLEEACLQAKKWSEKGFTMRMGINISPIQFQRPDFVSKVKSILRDTGLNPQLLDLEITENVLLYNREECAKTLTRLKELGIQISIDDFGTGYSSLSYLRQFPIDTLKIDKSFILEVLDNSNDQAIVTSIIQLAHNMNMRVIAEGVESTEMIPFLNDRECDEMQGFLYSKPLPANEVTSFVAKTEPSIVF</sequence>
<dbReference type="InterPro" id="IPR035919">
    <property type="entry name" value="EAL_sf"/>
</dbReference>
<dbReference type="SMART" id="SM00267">
    <property type="entry name" value="GGDEF"/>
    <property type="match status" value="1"/>
</dbReference>
<dbReference type="InterPro" id="IPR052155">
    <property type="entry name" value="Biofilm_reg_signaling"/>
</dbReference>
<dbReference type="InterPro" id="IPR029787">
    <property type="entry name" value="Nucleotide_cyclase"/>
</dbReference>
<organism evidence="3 4">
    <name type="scientific">Salipaludibacillus neizhouensis</name>
    <dbReference type="NCBI Taxonomy" id="885475"/>
    <lineage>
        <taxon>Bacteria</taxon>
        <taxon>Bacillati</taxon>
        <taxon>Bacillota</taxon>
        <taxon>Bacilli</taxon>
        <taxon>Bacillales</taxon>
        <taxon>Bacillaceae</taxon>
    </lineage>
</organism>
<dbReference type="InterPro" id="IPR000160">
    <property type="entry name" value="GGDEF_dom"/>
</dbReference>
<dbReference type="PROSITE" id="PS50887">
    <property type="entry name" value="GGDEF"/>
    <property type="match status" value="1"/>
</dbReference>
<evidence type="ECO:0000313" key="3">
    <source>
        <dbReference type="EMBL" id="RKL67787.1"/>
    </source>
</evidence>
<dbReference type="FunFam" id="3.20.20.450:FF:000001">
    <property type="entry name" value="Cyclic di-GMP phosphodiesterase yahA"/>
    <property type="match status" value="1"/>
</dbReference>
<dbReference type="OrthoDB" id="9759607at2"/>
<dbReference type="RefSeq" id="WP_110935050.1">
    <property type="nucleotide sequence ID" value="NZ_KZ614146.1"/>
</dbReference>
<dbReference type="InterPro" id="IPR001633">
    <property type="entry name" value="EAL_dom"/>
</dbReference>
<protein>
    <recommendedName>
        <fullName evidence="5">GGDEF domain-containing protein</fullName>
    </recommendedName>
</protein>
<gene>
    <name evidence="3" type="ORF">CR203_10615</name>
</gene>
<proteinExistence type="predicted"/>
<dbReference type="Gene3D" id="3.30.450.20">
    <property type="entry name" value="PAS domain"/>
    <property type="match status" value="1"/>
</dbReference>
<dbReference type="PROSITE" id="PS50883">
    <property type="entry name" value="EAL"/>
    <property type="match status" value="1"/>
</dbReference>
<dbReference type="SUPFAM" id="SSF55073">
    <property type="entry name" value="Nucleotide cyclase"/>
    <property type="match status" value="1"/>
</dbReference>
<feature type="domain" description="EAL" evidence="1">
    <location>
        <begin position="346"/>
        <end position="599"/>
    </location>
</feature>